<name>A0A3L6G297_MAIZE</name>
<reference evidence="2" key="1">
    <citation type="journal article" date="2018" name="Nat. Genet.">
        <title>Extensive intraspecific gene order and gene structural variations between Mo17 and other maize genomes.</title>
        <authorList>
            <person name="Sun S."/>
            <person name="Zhou Y."/>
            <person name="Chen J."/>
            <person name="Shi J."/>
            <person name="Zhao H."/>
            <person name="Zhao H."/>
            <person name="Song W."/>
            <person name="Zhang M."/>
            <person name="Cui Y."/>
            <person name="Dong X."/>
            <person name="Liu H."/>
            <person name="Ma X."/>
            <person name="Jiao Y."/>
            <person name="Wang B."/>
            <person name="Wei X."/>
            <person name="Stein J.C."/>
            <person name="Glaubitz J.C."/>
            <person name="Lu F."/>
            <person name="Yu G."/>
            <person name="Liang C."/>
            <person name="Fengler K."/>
            <person name="Li B."/>
            <person name="Rafalski A."/>
            <person name="Schnable P.S."/>
            <person name="Ware D.H."/>
            <person name="Buckler E.S."/>
            <person name="Lai J."/>
        </authorList>
    </citation>
    <scope>NUCLEOTIDE SEQUENCE [LARGE SCALE GENOMIC DNA]</scope>
    <source>
        <tissue evidence="2">Seedling</tissue>
    </source>
</reference>
<dbReference type="EMBL" id="NCVQ01000003">
    <property type="protein sequence ID" value="PWZ41235.1"/>
    <property type="molecule type" value="Genomic_DNA"/>
</dbReference>
<sequence length="71" mass="7903">MSCSHLSTAWSSSALANSASSTQRRSASRTGLMVWCSLRELRSRIDSVRNTQKIIPMYISEKKPVLVQTSD</sequence>
<comment type="caution">
    <text evidence="2">The sequence shown here is derived from an EMBL/GenBank/DDBJ whole genome shotgun (WGS) entry which is preliminary data.</text>
</comment>
<gene>
    <name evidence="2" type="ORF">Zm00014a_015108</name>
</gene>
<protein>
    <submittedName>
        <fullName evidence="2">Uncharacterized protein</fullName>
    </submittedName>
</protein>
<dbReference type="AlphaFoldDB" id="A0A3L6G297"/>
<accession>A0A3L6G297</accession>
<dbReference type="Proteomes" id="UP000251960">
    <property type="component" value="Chromosome 2"/>
</dbReference>
<evidence type="ECO:0000313" key="2">
    <source>
        <dbReference type="EMBL" id="PWZ41235.1"/>
    </source>
</evidence>
<organism evidence="2">
    <name type="scientific">Zea mays</name>
    <name type="common">Maize</name>
    <dbReference type="NCBI Taxonomy" id="4577"/>
    <lineage>
        <taxon>Eukaryota</taxon>
        <taxon>Viridiplantae</taxon>
        <taxon>Streptophyta</taxon>
        <taxon>Embryophyta</taxon>
        <taxon>Tracheophyta</taxon>
        <taxon>Spermatophyta</taxon>
        <taxon>Magnoliopsida</taxon>
        <taxon>Liliopsida</taxon>
        <taxon>Poales</taxon>
        <taxon>Poaceae</taxon>
        <taxon>PACMAD clade</taxon>
        <taxon>Panicoideae</taxon>
        <taxon>Andropogonodae</taxon>
        <taxon>Andropogoneae</taxon>
        <taxon>Tripsacinae</taxon>
        <taxon>Zea</taxon>
    </lineage>
</organism>
<evidence type="ECO:0000256" key="1">
    <source>
        <dbReference type="SAM" id="MobiDB-lite"/>
    </source>
</evidence>
<proteinExistence type="predicted"/>
<feature type="region of interest" description="Disordered" evidence="1">
    <location>
        <begin position="1"/>
        <end position="29"/>
    </location>
</feature>